<evidence type="ECO:0000313" key="12">
    <source>
        <dbReference type="EMBL" id="OVA13643.1"/>
    </source>
</evidence>
<dbReference type="Pfam" id="PF03901">
    <property type="entry name" value="Glyco_transf_22"/>
    <property type="match status" value="1"/>
</dbReference>
<protein>
    <recommendedName>
        <fullName evidence="10">Mannosyltransferase</fullName>
        <ecNumber evidence="10">2.4.1.-</ecNumber>
    </recommendedName>
</protein>
<keyword evidence="8 10" id="KW-1133">Transmembrane helix</keyword>
<feature type="transmembrane region" description="Helical" evidence="10">
    <location>
        <begin position="258"/>
        <end position="286"/>
    </location>
</feature>
<comment type="subcellular location">
    <subcellularLocation>
        <location evidence="1 10">Endoplasmic reticulum membrane</location>
        <topology evidence="1 10">Multi-pass membrane protein</topology>
    </subcellularLocation>
</comment>
<keyword evidence="7 10" id="KW-0256">Endoplasmic reticulum</keyword>
<dbReference type="OMA" id="PRDMHAK"/>
<dbReference type="GO" id="GO:0005789">
    <property type="term" value="C:endoplasmic reticulum membrane"/>
    <property type="evidence" value="ECO:0007669"/>
    <property type="project" value="UniProtKB-SubCell"/>
</dbReference>
<accession>A0A200QT80</accession>
<evidence type="ECO:0000256" key="6">
    <source>
        <dbReference type="ARBA" id="ARBA00022692"/>
    </source>
</evidence>
<comment type="pathway">
    <text evidence="2">Protein modification; protein glycosylation.</text>
</comment>
<proteinExistence type="inferred from homology"/>
<keyword evidence="13" id="KW-1185">Reference proteome</keyword>
<feature type="region of interest" description="Disordered" evidence="11">
    <location>
        <begin position="8"/>
        <end position="94"/>
    </location>
</feature>
<dbReference type="GO" id="GO:0006487">
    <property type="term" value="P:protein N-linked glycosylation"/>
    <property type="evidence" value="ECO:0007669"/>
    <property type="project" value="TreeGrafter"/>
</dbReference>
<feature type="compositionally biased region" description="Basic and acidic residues" evidence="11">
    <location>
        <begin position="77"/>
        <end position="88"/>
    </location>
</feature>
<dbReference type="Proteomes" id="UP000195402">
    <property type="component" value="Unassembled WGS sequence"/>
</dbReference>
<evidence type="ECO:0000256" key="2">
    <source>
        <dbReference type="ARBA" id="ARBA00004922"/>
    </source>
</evidence>
<sequence length="626" mass="70818">MLFGFWKSTTLVQHSKNNTHQSRGASKKKTQSNEPPPPPLSVIKQAEHSIMSTTVSARQRRPTISDPSSSSTSSYSKTDKKSRAGRGDGDDDDDDKKGLKWTLPLFALIVLRYMSATSNIIHDCDEVFNYWEPLHYLLYKSGFQTWEYSSQFALRSYLYILFHELVARPASWFIGEEKVRVFYAVRLFLGLISAITETVLVVALSRKYGKRLASYTLAMLCLTSGCFFASTSLLPSSFSMYAITLSSALFLLEKPAMAVSVAAVGVILGWPFSILAFAPVTCYCLIKRFKQVFFPAAATSIGVLALSVLTDYYYYGRWTSSVFNLLVYNVLGGGESHLYGTEGPLYYLRNGFNNFNFCFVLALLFLAILPIARKKYAPDLLVVVSPIYIWLAFMSLQPHKEERFLYPIYPLICVAASAVIESFPDLFRDKYDPSNKSLIVMIAKVLRPTVLGLILCASHGRTFSLIHGYSAPLEIYKHLEHHEDAGSNSVLCVGSEWHRFPSSFFIPDYVGQVQWIDDGFRGLLPLPFNSSLGGTAASPPYFNNKNKASDEQYFRDHEACTFLIELQLQRPYPSRGSDLSTWEVLAALPYLDRELSPAKYRSFFIPYLWQQKNVFGMYKLLRRIPK</sequence>
<dbReference type="FunCoup" id="A0A200QT80">
    <property type="interactions" value="3422"/>
</dbReference>
<feature type="compositionally biased region" description="Low complexity" evidence="11">
    <location>
        <begin position="65"/>
        <end position="76"/>
    </location>
</feature>
<evidence type="ECO:0000256" key="7">
    <source>
        <dbReference type="ARBA" id="ARBA00022824"/>
    </source>
</evidence>
<dbReference type="EMBL" id="MVGT01001103">
    <property type="protein sequence ID" value="OVA13643.1"/>
    <property type="molecule type" value="Genomic_DNA"/>
</dbReference>
<feature type="transmembrane region" description="Helical" evidence="10">
    <location>
        <begin position="181"/>
        <end position="204"/>
    </location>
</feature>
<dbReference type="AlphaFoldDB" id="A0A200QT80"/>
<evidence type="ECO:0000256" key="9">
    <source>
        <dbReference type="ARBA" id="ARBA00023136"/>
    </source>
</evidence>
<gene>
    <name evidence="12" type="ORF">BVC80_373g48</name>
</gene>
<dbReference type="UniPathway" id="UPA00378"/>
<dbReference type="GO" id="GO:0000026">
    <property type="term" value="F:alpha-1,2-mannosyltransferase activity"/>
    <property type="evidence" value="ECO:0007669"/>
    <property type="project" value="TreeGrafter"/>
</dbReference>
<dbReference type="OrthoDB" id="497541at2759"/>
<feature type="transmembrane region" description="Helical" evidence="10">
    <location>
        <begin position="379"/>
        <end position="396"/>
    </location>
</feature>
<evidence type="ECO:0000256" key="8">
    <source>
        <dbReference type="ARBA" id="ARBA00022989"/>
    </source>
</evidence>
<evidence type="ECO:0000256" key="5">
    <source>
        <dbReference type="ARBA" id="ARBA00022679"/>
    </source>
</evidence>
<keyword evidence="5 12" id="KW-0808">Transferase</keyword>
<feature type="transmembrane region" description="Helical" evidence="10">
    <location>
        <begin position="293"/>
        <end position="315"/>
    </location>
</feature>
<evidence type="ECO:0000256" key="3">
    <source>
        <dbReference type="ARBA" id="ARBA00007063"/>
    </source>
</evidence>
<comment type="caution">
    <text evidence="12">The sequence shown here is derived from an EMBL/GenBank/DDBJ whole genome shotgun (WGS) entry which is preliminary data.</text>
</comment>
<keyword evidence="6 10" id="KW-0812">Transmembrane</keyword>
<feature type="transmembrane region" description="Helical" evidence="10">
    <location>
        <begin position="354"/>
        <end position="372"/>
    </location>
</feature>
<evidence type="ECO:0000256" key="1">
    <source>
        <dbReference type="ARBA" id="ARBA00004477"/>
    </source>
</evidence>
<evidence type="ECO:0000256" key="4">
    <source>
        <dbReference type="ARBA" id="ARBA00022676"/>
    </source>
</evidence>
<dbReference type="InterPro" id="IPR005599">
    <property type="entry name" value="GPI_mannosylTrfase"/>
</dbReference>
<comment type="similarity">
    <text evidence="3 10">Belongs to the glycosyltransferase 22 family.</text>
</comment>
<name>A0A200QT80_MACCD</name>
<dbReference type="PANTHER" id="PTHR22760:SF2">
    <property type="entry name" value="ALPHA-1,2-MANNOSYLTRANSFERASE ALG9"/>
    <property type="match status" value="1"/>
</dbReference>
<dbReference type="STRING" id="56857.A0A200QT80"/>
<feature type="compositionally biased region" description="Polar residues" evidence="11">
    <location>
        <begin position="8"/>
        <end position="24"/>
    </location>
</feature>
<evidence type="ECO:0000313" key="13">
    <source>
        <dbReference type="Proteomes" id="UP000195402"/>
    </source>
</evidence>
<dbReference type="InParanoid" id="A0A200QT80"/>
<dbReference type="EC" id="2.4.1.-" evidence="10"/>
<keyword evidence="4 10" id="KW-0328">Glycosyltransferase</keyword>
<dbReference type="PANTHER" id="PTHR22760">
    <property type="entry name" value="GLYCOSYLTRANSFERASE"/>
    <property type="match status" value="1"/>
</dbReference>
<keyword evidence="9 10" id="KW-0472">Membrane</keyword>
<feature type="transmembrane region" description="Helical" evidence="10">
    <location>
        <begin position="216"/>
        <end position="238"/>
    </location>
</feature>
<reference evidence="12 13" key="1">
    <citation type="journal article" date="2017" name="Mol. Plant">
        <title>The Genome of Medicinal Plant Macleaya cordata Provides New Insights into Benzylisoquinoline Alkaloids Metabolism.</title>
        <authorList>
            <person name="Liu X."/>
            <person name="Liu Y."/>
            <person name="Huang P."/>
            <person name="Ma Y."/>
            <person name="Qing Z."/>
            <person name="Tang Q."/>
            <person name="Cao H."/>
            <person name="Cheng P."/>
            <person name="Zheng Y."/>
            <person name="Yuan Z."/>
            <person name="Zhou Y."/>
            <person name="Liu J."/>
            <person name="Tang Z."/>
            <person name="Zhuo Y."/>
            <person name="Zhang Y."/>
            <person name="Yu L."/>
            <person name="Huang J."/>
            <person name="Yang P."/>
            <person name="Peng Q."/>
            <person name="Zhang J."/>
            <person name="Jiang W."/>
            <person name="Zhang Z."/>
            <person name="Lin K."/>
            <person name="Ro D.K."/>
            <person name="Chen X."/>
            <person name="Xiong X."/>
            <person name="Shang Y."/>
            <person name="Huang S."/>
            <person name="Zeng J."/>
        </authorList>
    </citation>
    <scope>NUCLEOTIDE SEQUENCE [LARGE SCALE GENOMIC DNA]</scope>
    <source>
        <strain evidence="13">cv. BLH2017</strain>
        <tissue evidence="12">Root</tissue>
    </source>
</reference>
<evidence type="ECO:0000256" key="11">
    <source>
        <dbReference type="SAM" id="MobiDB-lite"/>
    </source>
</evidence>
<organism evidence="12 13">
    <name type="scientific">Macleaya cordata</name>
    <name type="common">Five-seeded plume-poppy</name>
    <name type="synonym">Bocconia cordata</name>
    <dbReference type="NCBI Taxonomy" id="56857"/>
    <lineage>
        <taxon>Eukaryota</taxon>
        <taxon>Viridiplantae</taxon>
        <taxon>Streptophyta</taxon>
        <taxon>Embryophyta</taxon>
        <taxon>Tracheophyta</taxon>
        <taxon>Spermatophyta</taxon>
        <taxon>Magnoliopsida</taxon>
        <taxon>Ranunculales</taxon>
        <taxon>Papaveraceae</taxon>
        <taxon>Papaveroideae</taxon>
        <taxon>Macleaya</taxon>
    </lineage>
</organism>
<evidence type="ECO:0000256" key="10">
    <source>
        <dbReference type="RuleBase" id="RU363075"/>
    </source>
</evidence>